<dbReference type="AlphaFoldDB" id="A0A814A6X5"/>
<evidence type="ECO:0000256" key="1">
    <source>
        <dbReference type="SAM" id="SignalP"/>
    </source>
</evidence>
<evidence type="ECO:0000313" key="4">
    <source>
        <dbReference type="Proteomes" id="UP000663870"/>
    </source>
</evidence>
<evidence type="ECO:0000313" key="3">
    <source>
        <dbReference type="EMBL" id="CAF0907757.1"/>
    </source>
</evidence>
<organism evidence="3 4">
    <name type="scientific">Rotaria sordida</name>
    <dbReference type="NCBI Taxonomy" id="392033"/>
    <lineage>
        <taxon>Eukaryota</taxon>
        <taxon>Metazoa</taxon>
        <taxon>Spiralia</taxon>
        <taxon>Gnathifera</taxon>
        <taxon>Rotifera</taxon>
        <taxon>Eurotatoria</taxon>
        <taxon>Bdelloidea</taxon>
        <taxon>Philodinida</taxon>
        <taxon>Philodinidae</taxon>
        <taxon>Rotaria</taxon>
    </lineage>
</organism>
<dbReference type="EMBL" id="CAJNOL010000174">
    <property type="protein sequence ID" value="CAF0907757.1"/>
    <property type="molecule type" value="Genomic_DNA"/>
</dbReference>
<feature type="chain" id="PRO_5036409784" evidence="1">
    <location>
        <begin position="21"/>
        <end position="279"/>
    </location>
</feature>
<evidence type="ECO:0000313" key="2">
    <source>
        <dbReference type="EMBL" id="CAF0896218.1"/>
    </source>
</evidence>
<comment type="caution">
    <text evidence="3">The sequence shown here is derived from an EMBL/GenBank/DDBJ whole genome shotgun (WGS) entry which is preliminary data.</text>
</comment>
<proteinExistence type="predicted"/>
<reference evidence="3" key="1">
    <citation type="submission" date="2021-02" db="EMBL/GenBank/DDBJ databases">
        <authorList>
            <person name="Nowell W R."/>
        </authorList>
    </citation>
    <scope>NUCLEOTIDE SEQUENCE</scope>
</reference>
<dbReference type="EMBL" id="CAJNOH010000133">
    <property type="protein sequence ID" value="CAF0896218.1"/>
    <property type="molecule type" value="Genomic_DNA"/>
</dbReference>
<keyword evidence="1" id="KW-0732">Signal</keyword>
<dbReference type="Proteomes" id="UP000663870">
    <property type="component" value="Unassembled WGS sequence"/>
</dbReference>
<sequence length="279" mass="29339">MTRLILIICIVLSAVFHIHADKGGVSNGLVISLSNLTNNTEQIVQTLGTTFKQQRDVVRALNNISTELPLANTIHSDIAQIPSLAGTNASALINAIVGSFNNTRGVLVIVGPLLDNLGTALGQVLQSVIELVQQVLRIVIRILRDVANTLQGTFQQFLTDLGRLGDILINNLANAVLTQLTDSNQAVAKLGDIFNGIIGNSSTLTPAQTLILARIINNVLGLQNSLSNLIAQILKAVNALLQALIKALQGISNSLLSSLTVALAELGSNGGGNGRRSIT</sequence>
<accession>A0A814A6X5</accession>
<dbReference type="Proteomes" id="UP000663854">
    <property type="component" value="Unassembled WGS sequence"/>
</dbReference>
<protein>
    <submittedName>
        <fullName evidence="3">Uncharacterized protein</fullName>
    </submittedName>
</protein>
<feature type="signal peptide" evidence="1">
    <location>
        <begin position="1"/>
        <end position="20"/>
    </location>
</feature>
<gene>
    <name evidence="3" type="ORF">JXQ802_LOCUS9479</name>
    <name evidence="2" type="ORF">PYM288_LOCUS9284</name>
</gene>
<keyword evidence="4" id="KW-1185">Reference proteome</keyword>
<name>A0A814A6X5_9BILA</name>